<gene>
    <name evidence="2" type="ORF">MNBD_GAMMA05-745</name>
</gene>
<dbReference type="SUPFAM" id="SSF52091">
    <property type="entry name" value="SpoIIaa-like"/>
    <property type="match status" value="1"/>
</dbReference>
<dbReference type="InterPro" id="IPR002645">
    <property type="entry name" value="STAS_dom"/>
</dbReference>
<organism evidence="2">
    <name type="scientific">hydrothermal vent metagenome</name>
    <dbReference type="NCBI Taxonomy" id="652676"/>
    <lineage>
        <taxon>unclassified sequences</taxon>
        <taxon>metagenomes</taxon>
        <taxon>ecological metagenomes</taxon>
    </lineage>
</organism>
<dbReference type="Pfam" id="PF13466">
    <property type="entry name" value="STAS_2"/>
    <property type="match status" value="1"/>
</dbReference>
<sequence>MQQGQAEITLQNNQQCSISGTVDLTTAPELMRKAADLFKNTDKKINIDLSQVTSSNSAALALMLEMLKQARKNQIELHFEHLPETILTIAKAYGVDGEIREFT</sequence>
<accession>A0A3B0WP31</accession>
<protein>
    <recommendedName>
        <fullName evidence="1">STAS domain-containing protein</fullName>
    </recommendedName>
</protein>
<dbReference type="EMBL" id="UOFE01000027">
    <property type="protein sequence ID" value="VAW52427.1"/>
    <property type="molecule type" value="Genomic_DNA"/>
</dbReference>
<evidence type="ECO:0000313" key="2">
    <source>
        <dbReference type="EMBL" id="VAW52427.1"/>
    </source>
</evidence>
<name>A0A3B0WP31_9ZZZZ</name>
<proteinExistence type="predicted"/>
<feature type="domain" description="STAS" evidence="1">
    <location>
        <begin position="18"/>
        <end position="103"/>
    </location>
</feature>
<reference evidence="2" key="1">
    <citation type="submission" date="2018-06" db="EMBL/GenBank/DDBJ databases">
        <authorList>
            <person name="Zhirakovskaya E."/>
        </authorList>
    </citation>
    <scope>NUCLEOTIDE SEQUENCE</scope>
</reference>
<dbReference type="InterPro" id="IPR058548">
    <property type="entry name" value="MlaB-like_STAS"/>
</dbReference>
<dbReference type="Gene3D" id="3.30.750.24">
    <property type="entry name" value="STAS domain"/>
    <property type="match status" value="1"/>
</dbReference>
<dbReference type="PROSITE" id="PS50801">
    <property type="entry name" value="STAS"/>
    <property type="match status" value="1"/>
</dbReference>
<evidence type="ECO:0000259" key="1">
    <source>
        <dbReference type="PROSITE" id="PS50801"/>
    </source>
</evidence>
<dbReference type="InterPro" id="IPR036513">
    <property type="entry name" value="STAS_dom_sf"/>
</dbReference>
<dbReference type="AlphaFoldDB" id="A0A3B0WP31"/>
<dbReference type="CDD" id="cd07043">
    <property type="entry name" value="STAS_anti-anti-sigma_factors"/>
    <property type="match status" value="1"/>
</dbReference>